<protein>
    <submittedName>
        <fullName evidence="9">Uncharacterized protein</fullName>
    </submittedName>
</protein>
<keyword evidence="2" id="KW-1003">Cell membrane</keyword>
<evidence type="ECO:0000313" key="11">
    <source>
        <dbReference type="EMBL" id="CAF3602603.1"/>
    </source>
</evidence>
<evidence type="ECO:0000256" key="6">
    <source>
        <dbReference type="ARBA" id="ARBA00023136"/>
    </source>
</evidence>
<proteinExistence type="predicted"/>
<dbReference type="PANTHER" id="PTHR24070">
    <property type="entry name" value="RAS, DI-RAS, AND RHEB FAMILY MEMBERS OF SMALL GTPASE SUPERFAMILY"/>
    <property type="match status" value="1"/>
</dbReference>
<feature type="region of interest" description="Disordered" evidence="7">
    <location>
        <begin position="206"/>
        <end position="243"/>
    </location>
</feature>
<dbReference type="AlphaFoldDB" id="A0A817XAN3"/>
<evidence type="ECO:0000256" key="1">
    <source>
        <dbReference type="ARBA" id="ARBA00004236"/>
    </source>
</evidence>
<dbReference type="Proteomes" id="UP000663872">
    <property type="component" value="Unassembled WGS sequence"/>
</dbReference>
<dbReference type="FunFam" id="3.40.50.300:FF:001763">
    <property type="entry name" value="Ras family gtpase"/>
    <property type="match status" value="1"/>
</dbReference>
<organism evidence="9 13">
    <name type="scientific">Rotaria socialis</name>
    <dbReference type="NCBI Taxonomy" id="392032"/>
    <lineage>
        <taxon>Eukaryota</taxon>
        <taxon>Metazoa</taxon>
        <taxon>Spiralia</taxon>
        <taxon>Gnathifera</taxon>
        <taxon>Rotifera</taxon>
        <taxon>Eurotatoria</taxon>
        <taxon>Bdelloidea</taxon>
        <taxon>Philodinida</taxon>
        <taxon>Philodinidae</taxon>
        <taxon>Rotaria</taxon>
    </lineage>
</organism>
<keyword evidence="3" id="KW-0547">Nucleotide-binding</keyword>
<dbReference type="SMART" id="SM00173">
    <property type="entry name" value="RAS"/>
    <property type="match status" value="1"/>
</dbReference>
<dbReference type="OrthoDB" id="5976022at2759"/>
<evidence type="ECO:0000313" key="10">
    <source>
        <dbReference type="EMBL" id="CAF3383620.1"/>
    </source>
</evidence>
<evidence type="ECO:0000313" key="13">
    <source>
        <dbReference type="Proteomes" id="UP000663825"/>
    </source>
</evidence>
<dbReference type="GO" id="GO:0061118">
    <property type="term" value="P:regulation of positive chemotaxis to cAMP"/>
    <property type="evidence" value="ECO:0007669"/>
    <property type="project" value="UniProtKB-ARBA"/>
</dbReference>
<gene>
    <name evidence="10" type="ORF">FME351_LOCUS7487</name>
    <name evidence="11" type="ORF">GRG538_LOCUS22762</name>
    <name evidence="12" type="ORF">KIK155_LOCUS31994</name>
    <name evidence="8" type="ORF">LUA448_LOCUS4173</name>
    <name evidence="9" type="ORF">TIS948_LOCUS24577</name>
</gene>
<name>A0A817XAN3_9BILA</name>
<dbReference type="InterPro" id="IPR027417">
    <property type="entry name" value="P-loop_NTPase"/>
</dbReference>
<dbReference type="NCBIfam" id="TIGR00231">
    <property type="entry name" value="small_GTP"/>
    <property type="match status" value="1"/>
</dbReference>
<keyword evidence="4" id="KW-0378">Hydrolase</keyword>
<keyword evidence="6" id="KW-0472">Membrane</keyword>
<dbReference type="Proteomes" id="UP000663865">
    <property type="component" value="Unassembled WGS sequence"/>
</dbReference>
<dbReference type="SUPFAM" id="SSF52540">
    <property type="entry name" value="P-loop containing nucleoside triphosphate hydrolases"/>
    <property type="match status" value="1"/>
</dbReference>
<dbReference type="Proteomes" id="UP000663833">
    <property type="component" value="Unassembled WGS sequence"/>
</dbReference>
<evidence type="ECO:0000256" key="2">
    <source>
        <dbReference type="ARBA" id="ARBA00022475"/>
    </source>
</evidence>
<comment type="subcellular location">
    <subcellularLocation>
        <location evidence="1">Cell membrane</location>
    </subcellularLocation>
</comment>
<dbReference type="GO" id="GO:0005525">
    <property type="term" value="F:GTP binding"/>
    <property type="evidence" value="ECO:0007669"/>
    <property type="project" value="UniProtKB-KW"/>
</dbReference>
<evidence type="ECO:0000256" key="3">
    <source>
        <dbReference type="ARBA" id="ARBA00022741"/>
    </source>
</evidence>
<dbReference type="EMBL" id="CAJNYT010003820">
    <property type="protein sequence ID" value="CAF3602603.1"/>
    <property type="molecule type" value="Genomic_DNA"/>
</dbReference>
<comment type="caution">
    <text evidence="9">The sequence shown here is derived from an EMBL/GenBank/DDBJ whole genome shotgun (WGS) entry which is preliminary data.</text>
</comment>
<dbReference type="GO" id="GO:0007165">
    <property type="term" value="P:signal transduction"/>
    <property type="evidence" value="ECO:0007669"/>
    <property type="project" value="InterPro"/>
</dbReference>
<dbReference type="SMART" id="SM00175">
    <property type="entry name" value="RAB"/>
    <property type="match status" value="1"/>
</dbReference>
<evidence type="ECO:0000256" key="7">
    <source>
        <dbReference type="SAM" id="MobiDB-lite"/>
    </source>
</evidence>
<evidence type="ECO:0000313" key="8">
    <source>
        <dbReference type="EMBL" id="CAF3239129.1"/>
    </source>
</evidence>
<dbReference type="SMART" id="SM00176">
    <property type="entry name" value="RAN"/>
    <property type="match status" value="1"/>
</dbReference>
<dbReference type="Proteomes" id="UP000663825">
    <property type="component" value="Unassembled WGS sequence"/>
</dbReference>
<dbReference type="Proteomes" id="UP000663869">
    <property type="component" value="Unassembled WGS sequence"/>
</dbReference>
<sequence>MTKAELDVFSLQGRFCIDTYAYYSVVFLSIKCIHKQIMGEYKLVILGSGGVGKSALTVQFVEGKFIGKYDPTIEDCYRKQIEIDGVDCMLEILDTAGTEQFTAMRDLYMKNGQGFVLVYSITSQATFNDLLDLKDQIMRVKDIGTNIPMVLVGNKCDLEDERVVGRHHGESLARSFGCTFLEASAKLETNVNEIFFDLIRQISRQSQRPKQSKQSSSRENTQTEQYSGCVQNYSSSHPDDRSTGHMRDCCVLL</sequence>
<evidence type="ECO:0000313" key="12">
    <source>
        <dbReference type="EMBL" id="CAF3793278.1"/>
    </source>
</evidence>
<reference evidence="9" key="1">
    <citation type="submission" date="2021-02" db="EMBL/GenBank/DDBJ databases">
        <authorList>
            <person name="Nowell W R."/>
        </authorList>
    </citation>
    <scope>NUCLEOTIDE SEQUENCE</scope>
</reference>
<dbReference type="EMBL" id="CAJNXB010004236">
    <property type="protein sequence ID" value="CAF3365642.1"/>
    <property type="molecule type" value="Genomic_DNA"/>
</dbReference>
<dbReference type="Gene3D" id="3.40.50.300">
    <property type="entry name" value="P-loop containing nucleotide triphosphate hydrolases"/>
    <property type="match status" value="1"/>
</dbReference>
<dbReference type="PRINTS" id="PR00449">
    <property type="entry name" value="RASTRNSFRMNG"/>
</dbReference>
<dbReference type="InterPro" id="IPR001806">
    <property type="entry name" value="Small_GTPase"/>
</dbReference>
<dbReference type="PROSITE" id="PS51419">
    <property type="entry name" value="RAB"/>
    <property type="match status" value="1"/>
</dbReference>
<dbReference type="GO" id="GO:0003924">
    <property type="term" value="F:GTPase activity"/>
    <property type="evidence" value="ECO:0007669"/>
    <property type="project" value="InterPro"/>
</dbReference>
<dbReference type="EMBL" id="CAJNYV010005990">
    <property type="protein sequence ID" value="CAF3793278.1"/>
    <property type="molecule type" value="Genomic_DNA"/>
</dbReference>
<dbReference type="SMART" id="SM00174">
    <property type="entry name" value="RHO"/>
    <property type="match status" value="1"/>
</dbReference>
<dbReference type="PROSITE" id="PS51421">
    <property type="entry name" value="RAS"/>
    <property type="match status" value="1"/>
</dbReference>
<accession>A0A817XAN3</accession>
<dbReference type="InterPro" id="IPR020849">
    <property type="entry name" value="Small_GTPase_Ras-type"/>
</dbReference>
<evidence type="ECO:0000313" key="9">
    <source>
        <dbReference type="EMBL" id="CAF3365642.1"/>
    </source>
</evidence>
<dbReference type="GO" id="GO:0005886">
    <property type="term" value="C:plasma membrane"/>
    <property type="evidence" value="ECO:0007669"/>
    <property type="project" value="UniProtKB-SubCell"/>
</dbReference>
<feature type="compositionally biased region" description="Low complexity" evidence="7">
    <location>
        <begin position="206"/>
        <end position="218"/>
    </location>
</feature>
<keyword evidence="5" id="KW-0342">GTP-binding</keyword>
<evidence type="ECO:0000256" key="5">
    <source>
        <dbReference type="ARBA" id="ARBA00023134"/>
    </source>
</evidence>
<dbReference type="Pfam" id="PF00071">
    <property type="entry name" value="Ras"/>
    <property type="match status" value="1"/>
</dbReference>
<dbReference type="EMBL" id="CAJNYU010000694">
    <property type="protein sequence ID" value="CAF3383620.1"/>
    <property type="molecule type" value="Genomic_DNA"/>
</dbReference>
<evidence type="ECO:0000256" key="4">
    <source>
        <dbReference type="ARBA" id="ARBA00022801"/>
    </source>
</evidence>
<dbReference type="EMBL" id="CAJNYD010000256">
    <property type="protein sequence ID" value="CAF3239129.1"/>
    <property type="molecule type" value="Genomic_DNA"/>
</dbReference>
<dbReference type="PROSITE" id="PS51420">
    <property type="entry name" value="RHO"/>
    <property type="match status" value="1"/>
</dbReference>
<feature type="compositionally biased region" description="Polar residues" evidence="7">
    <location>
        <begin position="219"/>
        <end position="236"/>
    </location>
</feature>
<dbReference type="InterPro" id="IPR005225">
    <property type="entry name" value="Small_GTP-bd"/>
</dbReference>